<dbReference type="VEuPathDB" id="TrichDB:TVAG_344090"/>
<sequence length="443" mass="51782">MNESRATISSFFEGDSSISKRSNSSRRSNKSKIPIKIVPKSIRKINSEENSEISQNTVKENDKQLDDIENEENDVEIYEEYKKLQKDIDKLVRYKQLKERELSELKTKSQKEIQIYLKKIEYLSNTFNNPEMNQNKKKISSQSELSEVLSAEKESFLSEIHDTDSDLTKQKKFSKFIDQLEAVYTNNYNTMKYDLEEQKLKAITEAKKNANNAIQETEMQHATEMEQLQNYYQKTTQEQLETIKDLKSKIARLRPQDTQQTQEFDNSEKKKSVLLLEIEKLQKENNELKLKTQDADKLSAELKKVTEVVEELEDEKENELIADEVLSKRFEQLEEERNAMYDQFEAMIKDVHQKAEFRGYILAQKIQKMNEMLDSKERQLQTSIAKGSVGNAMQVKIDQALAEKNSRINQLESQLMNMHNAYEKMTDMYEAKIASFGVDNNAS</sequence>
<dbReference type="VEuPathDB" id="TrichDB:TVAGG3_0598340"/>
<keyword evidence="4" id="KW-0963">Cytoplasm</keyword>
<evidence type="ECO:0000256" key="7">
    <source>
        <dbReference type="ARBA" id="ARBA00023054"/>
    </source>
</evidence>
<reference evidence="14" key="1">
    <citation type="submission" date="2006-10" db="EMBL/GenBank/DDBJ databases">
        <authorList>
            <person name="Amadeo P."/>
            <person name="Zhao Q."/>
            <person name="Wortman J."/>
            <person name="Fraser-Liggett C."/>
            <person name="Carlton J."/>
        </authorList>
    </citation>
    <scope>NUCLEOTIDE SEQUENCE</scope>
    <source>
        <strain evidence="14">G3</strain>
    </source>
</reference>
<dbReference type="GO" id="GO:0005794">
    <property type="term" value="C:Golgi apparatus"/>
    <property type="evidence" value="ECO:0000318"/>
    <property type="project" value="GO_Central"/>
</dbReference>
<dbReference type="OrthoDB" id="767661at2759"/>
<dbReference type="EMBL" id="DS113321">
    <property type="protein sequence ID" value="EAY11315.1"/>
    <property type="molecule type" value="Genomic_DNA"/>
</dbReference>
<dbReference type="GO" id="GO:0048870">
    <property type="term" value="P:cell motility"/>
    <property type="evidence" value="ECO:0007669"/>
    <property type="project" value="InterPro"/>
</dbReference>
<feature type="region of interest" description="Disordered" evidence="12">
    <location>
        <begin position="1"/>
        <end position="34"/>
    </location>
</feature>
<dbReference type="GO" id="GO:0005874">
    <property type="term" value="C:microtubule"/>
    <property type="evidence" value="ECO:0000318"/>
    <property type="project" value="GO_Central"/>
</dbReference>
<organism evidence="14 15">
    <name type="scientific">Trichomonas vaginalis (strain ATCC PRA-98 / G3)</name>
    <dbReference type="NCBI Taxonomy" id="412133"/>
    <lineage>
        <taxon>Eukaryota</taxon>
        <taxon>Metamonada</taxon>
        <taxon>Parabasalia</taxon>
        <taxon>Trichomonadida</taxon>
        <taxon>Trichomonadidae</taxon>
        <taxon>Trichomonas</taxon>
    </lineage>
</organism>
<dbReference type="InParanoid" id="A2E7N0"/>
<feature type="compositionally biased region" description="Polar residues" evidence="12">
    <location>
        <begin position="1"/>
        <end position="10"/>
    </location>
</feature>
<keyword evidence="8" id="KW-0969">Cilium</keyword>
<protein>
    <recommendedName>
        <fullName evidence="13">Growth arrest-specific protein 8 domain-containing protein</fullName>
    </recommendedName>
</protein>
<keyword evidence="7 11" id="KW-0175">Coiled coil</keyword>
<dbReference type="OMA" id="MKHLQYE"/>
<dbReference type="PANTHER" id="PTHR31543">
    <property type="entry name" value="DYNEIN REGULATORY COMPLEX SUBUNIT 4"/>
    <property type="match status" value="1"/>
</dbReference>
<comment type="similarity">
    <text evidence="3">Belongs to the DRC4 family.</text>
</comment>
<dbReference type="PANTHER" id="PTHR31543:SF0">
    <property type="entry name" value="DYNEIN REGULATORY COMPLEX SUBUNIT 4"/>
    <property type="match status" value="1"/>
</dbReference>
<dbReference type="InterPro" id="IPR025593">
    <property type="entry name" value="GAS8_dom"/>
</dbReference>
<evidence type="ECO:0000256" key="10">
    <source>
        <dbReference type="ARBA" id="ARBA00023273"/>
    </source>
</evidence>
<dbReference type="AlphaFoldDB" id="A2E7N0"/>
<dbReference type="Pfam" id="PF13851">
    <property type="entry name" value="GAS"/>
    <property type="match status" value="1"/>
</dbReference>
<evidence type="ECO:0000256" key="9">
    <source>
        <dbReference type="ARBA" id="ARBA00023212"/>
    </source>
</evidence>
<feature type="coiled-coil region" evidence="11">
    <location>
        <begin position="264"/>
        <end position="428"/>
    </location>
</feature>
<dbReference type="KEGG" id="tva:4769268"/>
<reference evidence="14" key="2">
    <citation type="journal article" date="2007" name="Science">
        <title>Draft genome sequence of the sexually transmitted pathogen Trichomonas vaginalis.</title>
        <authorList>
            <person name="Carlton J.M."/>
            <person name="Hirt R.P."/>
            <person name="Silva J.C."/>
            <person name="Delcher A.L."/>
            <person name="Schatz M."/>
            <person name="Zhao Q."/>
            <person name="Wortman J.R."/>
            <person name="Bidwell S.L."/>
            <person name="Alsmark U.C.M."/>
            <person name="Besteiro S."/>
            <person name="Sicheritz-Ponten T."/>
            <person name="Noel C.J."/>
            <person name="Dacks J.B."/>
            <person name="Foster P.G."/>
            <person name="Simillion C."/>
            <person name="Van de Peer Y."/>
            <person name="Miranda-Saavedra D."/>
            <person name="Barton G.J."/>
            <person name="Westrop G.D."/>
            <person name="Mueller S."/>
            <person name="Dessi D."/>
            <person name="Fiori P.L."/>
            <person name="Ren Q."/>
            <person name="Paulsen I."/>
            <person name="Zhang H."/>
            <person name="Bastida-Corcuera F.D."/>
            <person name="Simoes-Barbosa A."/>
            <person name="Brown M.T."/>
            <person name="Hayes R.D."/>
            <person name="Mukherjee M."/>
            <person name="Okumura C.Y."/>
            <person name="Schneider R."/>
            <person name="Smith A.J."/>
            <person name="Vanacova S."/>
            <person name="Villalvazo M."/>
            <person name="Haas B.J."/>
            <person name="Pertea M."/>
            <person name="Feldblyum T.V."/>
            <person name="Utterback T.R."/>
            <person name="Shu C.L."/>
            <person name="Osoegawa K."/>
            <person name="de Jong P.J."/>
            <person name="Hrdy I."/>
            <person name="Horvathova L."/>
            <person name="Zubacova Z."/>
            <person name="Dolezal P."/>
            <person name="Malik S.B."/>
            <person name="Logsdon J.M. Jr."/>
            <person name="Henze K."/>
            <person name="Gupta A."/>
            <person name="Wang C.C."/>
            <person name="Dunne R.L."/>
            <person name="Upcroft J.A."/>
            <person name="Upcroft P."/>
            <person name="White O."/>
            <person name="Salzberg S.L."/>
            <person name="Tang P."/>
            <person name="Chiu C.-H."/>
            <person name="Lee Y.-S."/>
            <person name="Embley T.M."/>
            <person name="Coombs G.H."/>
            <person name="Mottram J.C."/>
            <person name="Tachezy J."/>
            <person name="Fraser-Liggett C.M."/>
            <person name="Johnson P.J."/>
        </authorList>
    </citation>
    <scope>NUCLEOTIDE SEQUENCE [LARGE SCALE GENOMIC DNA]</scope>
    <source>
        <strain evidence="14">G3</strain>
    </source>
</reference>
<name>A2E7N0_TRIV3</name>
<evidence type="ECO:0000256" key="1">
    <source>
        <dbReference type="ARBA" id="ARBA00004230"/>
    </source>
</evidence>
<evidence type="ECO:0000259" key="13">
    <source>
        <dbReference type="Pfam" id="PF13851"/>
    </source>
</evidence>
<evidence type="ECO:0000313" key="14">
    <source>
        <dbReference type="EMBL" id="EAY11315.1"/>
    </source>
</evidence>
<evidence type="ECO:0000313" key="15">
    <source>
        <dbReference type="Proteomes" id="UP000001542"/>
    </source>
</evidence>
<evidence type="ECO:0000256" key="3">
    <source>
        <dbReference type="ARBA" id="ARBA00009859"/>
    </source>
</evidence>
<evidence type="ECO:0000256" key="11">
    <source>
        <dbReference type="SAM" id="Coils"/>
    </source>
</evidence>
<evidence type="ECO:0000256" key="6">
    <source>
        <dbReference type="ARBA" id="ARBA00022846"/>
    </source>
</evidence>
<evidence type="ECO:0000256" key="8">
    <source>
        <dbReference type="ARBA" id="ARBA00023069"/>
    </source>
</evidence>
<keyword evidence="10" id="KW-0966">Cell projection</keyword>
<keyword evidence="9" id="KW-0206">Cytoskeleton</keyword>
<keyword evidence="5" id="KW-0493">Microtubule</keyword>
<dbReference type="SMR" id="A2E7N0"/>
<dbReference type="RefSeq" id="XP_001323538.1">
    <property type="nucleotide sequence ID" value="XM_001323503.1"/>
</dbReference>
<evidence type="ECO:0000256" key="4">
    <source>
        <dbReference type="ARBA" id="ARBA00022490"/>
    </source>
</evidence>
<dbReference type="Proteomes" id="UP000001542">
    <property type="component" value="Unassembled WGS sequence"/>
</dbReference>
<keyword evidence="15" id="KW-1185">Reference proteome</keyword>
<dbReference type="GO" id="GO:0031514">
    <property type="term" value="C:motile cilium"/>
    <property type="evidence" value="ECO:0007669"/>
    <property type="project" value="UniProtKB-SubCell"/>
</dbReference>
<evidence type="ECO:0000256" key="2">
    <source>
        <dbReference type="ARBA" id="ARBA00004245"/>
    </source>
</evidence>
<evidence type="ECO:0000256" key="5">
    <source>
        <dbReference type="ARBA" id="ARBA00022701"/>
    </source>
</evidence>
<dbReference type="GO" id="GO:0031267">
    <property type="term" value="F:small GTPase binding"/>
    <property type="evidence" value="ECO:0007669"/>
    <property type="project" value="InterPro"/>
</dbReference>
<comment type="subcellular location">
    <subcellularLocation>
        <location evidence="1">Cell projection</location>
        <location evidence="1">Cilium</location>
        <location evidence="1">Flagellum</location>
    </subcellularLocation>
    <subcellularLocation>
        <location evidence="2">Cytoplasm</location>
        <location evidence="2">Cytoskeleton</location>
    </subcellularLocation>
</comment>
<proteinExistence type="inferred from homology"/>
<keyword evidence="6" id="KW-0282">Flagellum</keyword>
<dbReference type="GO" id="GO:0008017">
    <property type="term" value="F:microtubule binding"/>
    <property type="evidence" value="ECO:0007669"/>
    <property type="project" value="InterPro"/>
</dbReference>
<accession>A2E7N0</accession>
<evidence type="ECO:0000256" key="12">
    <source>
        <dbReference type="SAM" id="MobiDB-lite"/>
    </source>
</evidence>
<feature type="domain" description="Growth arrest-specific protein 8" evidence="13">
    <location>
        <begin position="218"/>
        <end position="411"/>
    </location>
</feature>
<dbReference type="STRING" id="5722.A2E7N0"/>
<dbReference type="InterPro" id="IPR039308">
    <property type="entry name" value="GAS8"/>
</dbReference>
<gene>
    <name evidence="14" type="ORF">TVAG_344090</name>
</gene>
<feature type="coiled-coil region" evidence="11">
    <location>
        <begin position="61"/>
        <end position="108"/>
    </location>
</feature>
<feature type="coiled-coil region" evidence="11">
    <location>
        <begin position="193"/>
        <end position="227"/>
    </location>
</feature>